<dbReference type="SUPFAM" id="SSF53137">
    <property type="entry name" value="Translational machinery components"/>
    <property type="match status" value="1"/>
</dbReference>
<dbReference type="Proteomes" id="UP000186922">
    <property type="component" value="Unassembled WGS sequence"/>
</dbReference>
<dbReference type="Gene3D" id="3.30.420.80">
    <property type="entry name" value="Ribosomal protein S11"/>
    <property type="match status" value="1"/>
</dbReference>
<keyword evidence="2" id="KW-0689">Ribosomal protein</keyword>
<organism evidence="4 5">
    <name type="scientific">Ramazzottius varieornatus</name>
    <name type="common">Water bear</name>
    <name type="synonym">Tardigrade</name>
    <dbReference type="NCBI Taxonomy" id="947166"/>
    <lineage>
        <taxon>Eukaryota</taxon>
        <taxon>Metazoa</taxon>
        <taxon>Ecdysozoa</taxon>
        <taxon>Tardigrada</taxon>
        <taxon>Eutardigrada</taxon>
        <taxon>Parachela</taxon>
        <taxon>Hypsibioidea</taxon>
        <taxon>Ramazzottiidae</taxon>
        <taxon>Ramazzottius</taxon>
    </lineage>
</organism>
<accession>A0A1D1VJI2</accession>
<evidence type="ECO:0000256" key="2">
    <source>
        <dbReference type="ARBA" id="ARBA00022980"/>
    </source>
</evidence>
<dbReference type="GO" id="GO:0005840">
    <property type="term" value="C:ribosome"/>
    <property type="evidence" value="ECO:0007669"/>
    <property type="project" value="UniProtKB-KW"/>
</dbReference>
<dbReference type="GO" id="GO:0006412">
    <property type="term" value="P:translation"/>
    <property type="evidence" value="ECO:0007669"/>
    <property type="project" value="InterPro"/>
</dbReference>
<dbReference type="EMBL" id="BDGG01000005">
    <property type="protein sequence ID" value="GAU99907.1"/>
    <property type="molecule type" value="Genomic_DNA"/>
</dbReference>
<dbReference type="GO" id="GO:0003735">
    <property type="term" value="F:structural constituent of ribosome"/>
    <property type="evidence" value="ECO:0007669"/>
    <property type="project" value="InterPro"/>
</dbReference>
<reference evidence="4 5" key="1">
    <citation type="journal article" date="2016" name="Nat. Commun.">
        <title>Extremotolerant tardigrade genome and improved radiotolerance of human cultured cells by tardigrade-unique protein.</title>
        <authorList>
            <person name="Hashimoto T."/>
            <person name="Horikawa D.D."/>
            <person name="Saito Y."/>
            <person name="Kuwahara H."/>
            <person name="Kozuka-Hata H."/>
            <person name="Shin-I T."/>
            <person name="Minakuchi Y."/>
            <person name="Ohishi K."/>
            <person name="Motoyama A."/>
            <person name="Aizu T."/>
            <person name="Enomoto A."/>
            <person name="Kondo K."/>
            <person name="Tanaka S."/>
            <person name="Hara Y."/>
            <person name="Koshikawa S."/>
            <person name="Sagara H."/>
            <person name="Miura T."/>
            <person name="Yokobori S."/>
            <person name="Miyagawa K."/>
            <person name="Suzuki Y."/>
            <person name="Kubo T."/>
            <person name="Oyama M."/>
            <person name="Kohara Y."/>
            <person name="Fujiyama A."/>
            <person name="Arakawa K."/>
            <person name="Katayama T."/>
            <person name="Toyoda A."/>
            <person name="Kunieda T."/>
        </authorList>
    </citation>
    <scope>NUCLEOTIDE SEQUENCE [LARGE SCALE GENOMIC DNA]</scope>
    <source>
        <strain evidence="4 5">YOKOZUNA-1</strain>
    </source>
</reference>
<comment type="similarity">
    <text evidence="1">Belongs to the universal ribosomal protein uS11 family.</text>
</comment>
<sequence>MSRNLLQSLLRLPQTFCRIQVSSFHTAAAYNRRKDMRSLHENVPDEDEGTEGERSMVVSSSLPVFPTLETHTKMTFDGMLYKDIPVIYIKCSQNNTIMTTFDVKTRKILSMLTCGMEGFRNCKKGTNVAGQAVGLSVGKRWVQQGMRTFRVVIRGLGPGRSSSIKGLEMAGINIVSISDTTPAPENGDKPRKARRV</sequence>
<dbReference type="HAMAP" id="MF_01310">
    <property type="entry name" value="Ribosomal_uS11"/>
    <property type="match status" value="1"/>
</dbReference>
<protein>
    <recommendedName>
        <fullName evidence="6">Ribosomal protein S11</fullName>
    </recommendedName>
</protein>
<keyword evidence="3" id="KW-0687">Ribonucleoprotein</keyword>
<comment type="caution">
    <text evidence="4">The sequence shown here is derived from an EMBL/GenBank/DDBJ whole genome shotgun (WGS) entry which is preliminary data.</text>
</comment>
<dbReference type="InterPro" id="IPR036967">
    <property type="entry name" value="Ribosomal_uS11_sf"/>
</dbReference>
<evidence type="ECO:0000313" key="5">
    <source>
        <dbReference type="Proteomes" id="UP000186922"/>
    </source>
</evidence>
<evidence type="ECO:0000256" key="3">
    <source>
        <dbReference type="ARBA" id="ARBA00023274"/>
    </source>
</evidence>
<keyword evidence="5" id="KW-1185">Reference proteome</keyword>
<gene>
    <name evidence="4" type="primary">RvY_10842-1</name>
    <name evidence="4" type="synonym">RvY_10842.1</name>
    <name evidence="4" type="ORF">RvY_10842</name>
</gene>
<dbReference type="Pfam" id="PF00411">
    <property type="entry name" value="Ribosomal_S11"/>
    <property type="match status" value="1"/>
</dbReference>
<dbReference type="OrthoDB" id="1654884at2759"/>
<dbReference type="PANTHER" id="PTHR11759">
    <property type="entry name" value="40S RIBOSOMAL PROTEIN S14/30S RIBOSOMAL PROTEIN S11"/>
    <property type="match status" value="1"/>
</dbReference>
<dbReference type="InterPro" id="IPR001971">
    <property type="entry name" value="Ribosomal_uS11"/>
</dbReference>
<evidence type="ECO:0008006" key="6">
    <source>
        <dbReference type="Google" id="ProtNLM"/>
    </source>
</evidence>
<proteinExistence type="inferred from homology"/>
<dbReference type="STRING" id="947166.A0A1D1VJI2"/>
<evidence type="ECO:0000256" key="1">
    <source>
        <dbReference type="ARBA" id="ARBA00006194"/>
    </source>
</evidence>
<name>A0A1D1VJI2_RAMVA</name>
<dbReference type="GO" id="GO:1990904">
    <property type="term" value="C:ribonucleoprotein complex"/>
    <property type="evidence" value="ECO:0007669"/>
    <property type="project" value="UniProtKB-KW"/>
</dbReference>
<evidence type="ECO:0000313" key="4">
    <source>
        <dbReference type="EMBL" id="GAU99907.1"/>
    </source>
</evidence>
<dbReference type="AlphaFoldDB" id="A0A1D1VJI2"/>